<evidence type="ECO:0000256" key="3">
    <source>
        <dbReference type="ARBA" id="ARBA00022741"/>
    </source>
</evidence>
<feature type="transmembrane region" description="Helical" evidence="8">
    <location>
        <begin position="68"/>
        <end position="86"/>
    </location>
</feature>
<dbReference type="GO" id="GO:0005524">
    <property type="term" value="F:ATP binding"/>
    <property type="evidence" value="ECO:0007669"/>
    <property type="project" value="UniProtKB-KW"/>
</dbReference>
<comment type="subcellular location">
    <subcellularLocation>
        <location evidence="1">Cell membrane</location>
        <topology evidence="1">Multi-pass membrane protein</topology>
    </subcellularLocation>
</comment>
<evidence type="ECO:0000313" key="11">
    <source>
        <dbReference type="EMBL" id="MCP2167523.1"/>
    </source>
</evidence>
<proteinExistence type="predicted"/>
<evidence type="ECO:0000259" key="9">
    <source>
        <dbReference type="PROSITE" id="PS50850"/>
    </source>
</evidence>
<organism evidence="11 12">
    <name type="scientific">Goodfellowiella coeruleoviolacea</name>
    <dbReference type="NCBI Taxonomy" id="334858"/>
    <lineage>
        <taxon>Bacteria</taxon>
        <taxon>Bacillati</taxon>
        <taxon>Actinomycetota</taxon>
        <taxon>Actinomycetes</taxon>
        <taxon>Pseudonocardiales</taxon>
        <taxon>Pseudonocardiaceae</taxon>
        <taxon>Goodfellowiella</taxon>
    </lineage>
</organism>
<evidence type="ECO:0000256" key="2">
    <source>
        <dbReference type="ARBA" id="ARBA00022692"/>
    </source>
</evidence>
<evidence type="ECO:0000256" key="7">
    <source>
        <dbReference type="SAM" id="MobiDB-lite"/>
    </source>
</evidence>
<feature type="transmembrane region" description="Helical" evidence="8">
    <location>
        <begin position="36"/>
        <end position="56"/>
    </location>
</feature>
<keyword evidence="12" id="KW-1185">Reference proteome</keyword>
<dbReference type="EMBL" id="JAMTCK010000010">
    <property type="protein sequence ID" value="MCP2167523.1"/>
    <property type="molecule type" value="Genomic_DNA"/>
</dbReference>
<comment type="caution">
    <text evidence="11">The sequence shown here is derived from an EMBL/GenBank/DDBJ whole genome shotgun (WGS) entry which is preliminary data.</text>
</comment>
<dbReference type="InterPro" id="IPR003439">
    <property type="entry name" value="ABC_transporter-like_ATP-bd"/>
</dbReference>
<dbReference type="PROSITE" id="PS50850">
    <property type="entry name" value="MFS"/>
    <property type="match status" value="1"/>
</dbReference>
<dbReference type="CDD" id="cd17478">
    <property type="entry name" value="MFS_FsR"/>
    <property type="match status" value="1"/>
</dbReference>
<evidence type="ECO:0000259" key="10">
    <source>
        <dbReference type="PROSITE" id="PS50893"/>
    </source>
</evidence>
<feature type="transmembrane region" description="Helical" evidence="8">
    <location>
        <begin position="238"/>
        <end position="260"/>
    </location>
</feature>
<feature type="domain" description="Major facilitator superfamily (MFS) profile" evidence="9">
    <location>
        <begin position="6"/>
        <end position="377"/>
    </location>
</feature>
<evidence type="ECO:0000313" key="12">
    <source>
        <dbReference type="Proteomes" id="UP001206128"/>
    </source>
</evidence>
<dbReference type="Gene3D" id="3.40.50.300">
    <property type="entry name" value="P-loop containing nucleotide triphosphate hydrolases"/>
    <property type="match status" value="1"/>
</dbReference>
<dbReference type="PANTHER" id="PTHR43129">
    <property type="entry name" value="FOSMIDOMYCIN RESISTANCE PROTEIN"/>
    <property type="match status" value="1"/>
</dbReference>
<feature type="transmembrane region" description="Helical" evidence="8">
    <location>
        <begin position="92"/>
        <end position="110"/>
    </location>
</feature>
<dbReference type="InterPro" id="IPR011701">
    <property type="entry name" value="MFS"/>
</dbReference>
<keyword evidence="6 8" id="KW-0472">Membrane</keyword>
<feature type="transmembrane region" description="Helical" evidence="8">
    <location>
        <begin position="162"/>
        <end position="180"/>
    </location>
</feature>
<dbReference type="InterPro" id="IPR020846">
    <property type="entry name" value="MFS_dom"/>
</dbReference>
<dbReference type="Proteomes" id="UP001206128">
    <property type="component" value="Unassembled WGS sequence"/>
</dbReference>
<keyword evidence="5 8" id="KW-1133">Transmembrane helix</keyword>
<feature type="transmembrane region" description="Helical" evidence="8">
    <location>
        <begin position="272"/>
        <end position="303"/>
    </location>
</feature>
<gene>
    <name evidence="11" type="ORF">LX83_004396</name>
</gene>
<evidence type="ECO:0000256" key="8">
    <source>
        <dbReference type="SAM" id="Phobius"/>
    </source>
</evidence>
<dbReference type="InterPro" id="IPR027417">
    <property type="entry name" value="P-loop_NTPase"/>
</dbReference>
<dbReference type="AlphaFoldDB" id="A0AAE3GGZ2"/>
<dbReference type="Pfam" id="PF00005">
    <property type="entry name" value="ABC_tran"/>
    <property type="match status" value="1"/>
</dbReference>
<protein>
    <submittedName>
        <fullName evidence="11">ABC-type molybdenum transport system, ATPase component/photorepair protein PhrA</fullName>
    </submittedName>
</protein>
<keyword evidence="2 8" id="KW-0812">Transmembrane</keyword>
<accession>A0AAE3GGZ2</accession>
<dbReference type="GO" id="GO:0022857">
    <property type="term" value="F:transmembrane transporter activity"/>
    <property type="evidence" value="ECO:0007669"/>
    <property type="project" value="InterPro"/>
</dbReference>
<dbReference type="InterPro" id="IPR036259">
    <property type="entry name" value="MFS_trans_sf"/>
</dbReference>
<evidence type="ECO:0000256" key="5">
    <source>
        <dbReference type="ARBA" id="ARBA00022989"/>
    </source>
</evidence>
<dbReference type="GO" id="GO:0016887">
    <property type="term" value="F:ATP hydrolysis activity"/>
    <property type="evidence" value="ECO:0007669"/>
    <property type="project" value="InterPro"/>
</dbReference>
<evidence type="ECO:0000256" key="1">
    <source>
        <dbReference type="ARBA" id="ARBA00004651"/>
    </source>
</evidence>
<sequence>MVRNTPLLLLSVGHACVDVYQGAVAALVPFFVAERHYSYAAASGIVLAASLLSSVVQPLFGALTDRWALPWLLPVATIVGGAGIAVSGLGSSYALALVGAAVSGIGVAAYHPESARVARAVSRGGHAGMGWFSLGGNLGFAAAPLLVGAVIAVGGLDASPLLAVPAVLGGVLAVVAVRAVRAPVAGAGPAVRARGDDVRAFLRLSLAVVVRSVVFTGLSSFVALYAQQRVGGGQAVGSAALFVLYLGGAVGTVLGGGLAGRWGRVRVVRWSYAATVLAVAGVVFVPGPAVFACLALASAGLYVPFSLQITLAQDYLPNRVGTASGVTLGLTVTIGGLASPLIGGLADVTSLQVALIPLVVLPAVGWLVTRGLPDPVPPAPAVAAPPPRPGPGPPWRRRPDPTPAGADGWVGLTGAVSRGPRTARSRRGERMSVDCDDRDDPDRPVISVSGVCLVREGRTLLEDVDLAVRPGQHWALLGANGAGKTTLLRILGAHQHPTRGSARILGRLLGRVDIRELRVEIGHVDPRHPVRSALSVREVVLTGCTGTVELMPRWRPDADQLKLAADYLELVGLGHRAEALWPVLSQGERTRTLIARALMPAPRLLLLDEPTTGLDLAAREQLLDSVDRLRQEYPRLASVLVTHHLEELPASTTHAMLLREGRTVAAGPVEQVLTSGHVSDAFRYPVTLHRTDGRWHATAGRRRSR</sequence>
<keyword evidence="4" id="KW-0067">ATP-binding</keyword>
<dbReference type="PROSITE" id="PS50893">
    <property type="entry name" value="ABC_TRANSPORTER_2"/>
    <property type="match status" value="1"/>
</dbReference>
<dbReference type="SUPFAM" id="SSF52540">
    <property type="entry name" value="P-loop containing nucleoside triphosphate hydrolases"/>
    <property type="match status" value="1"/>
</dbReference>
<dbReference type="SUPFAM" id="SSF103473">
    <property type="entry name" value="MFS general substrate transporter"/>
    <property type="match status" value="1"/>
</dbReference>
<dbReference type="GO" id="GO:0005886">
    <property type="term" value="C:plasma membrane"/>
    <property type="evidence" value="ECO:0007669"/>
    <property type="project" value="UniProtKB-SubCell"/>
</dbReference>
<dbReference type="Pfam" id="PF07690">
    <property type="entry name" value="MFS_1"/>
    <property type="match status" value="1"/>
</dbReference>
<feature type="transmembrane region" description="Helical" evidence="8">
    <location>
        <begin position="131"/>
        <end position="156"/>
    </location>
</feature>
<feature type="transmembrane region" description="Helical" evidence="8">
    <location>
        <begin position="349"/>
        <end position="368"/>
    </location>
</feature>
<feature type="domain" description="ABC transporter" evidence="10">
    <location>
        <begin position="446"/>
        <end position="685"/>
    </location>
</feature>
<feature type="transmembrane region" description="Helical" evidence="8">
    <location>
        <begin position="323"/>
        <end position="342"/>
    </location>
</feature>
<dbReference type="InterPro" id="IPR003593">
    <property type="entry name" value="AAA+_ATPase"/>
</dbReference>
<dbReference type="Gene3D" id="1.20.1250.20">
    <property type="entry name" value="MFS general substrate transporter like domains"/>
    <property type="match status" value="2"/>
</dbReference>
<feature type="compositionally biased region" description="Pro residues" evidence="7">
    <location>
        <begin position="379"/>
        <end position="394"/>
    </location>
</feature>
<keyword evidence="3" id="KW-0547">Nucleotide-binding</keyword>
<reference evidence="11" key="1">
    <citation type="submission" date="2022-06" db="EMBL/GenBank/DDBJ databases">
        <title>Genomic Encyclopedia of Archaeal and Bacterial Type Strains, Phase II (KMG-II): from individual species to whole genera.</title>
        <authorList>
            <person name="Goeker M."/>
        </authorList>
    </citation>
    <scope>NUCLEOTIDE SEQUENCE</scope>
    <source>
        <strain evidence="11">DSM 43935</strain>
    </source>
</reference>
<name>A0AAE3GGZ2_9PSEU</name>
<evidence type="ECO:0000256" key="6">
    <source>
        <dbReference type="ARBA" id="ARBA00023136"/>
    </source>
</evidence>
<dbReference type="SMART" id="SM00382">
    <property type="entry name" value="AAA"/>
    <property type="match status" value="1"/>
</dbReference>
<dbReference type="PANTHER" id="PTHR43129:SF1">
    <property type="entry name" value="FOSMIDOMYCIN RESISTANCE PROTEIN"/>
    <property type="match status" value="1"/>
</dbReference>
<evidence type="ECO:0000256" key="4">
    <source>
        <dbReference type="ARBA" id="ARBA00022840"/>
    </source>
</evidence>
<feature type="region of interest" description="Disordered" evidence="7">
    <location>
        <begin position="379"/>
        <end position="440"/>
    </location>
</feature>
<feature type="compositionally biased region" description="Basic and acidic residues" evidence="7">
    <location>
        <begin position="426"/>
        <end position="440"/>
    </location>
</feature>
<feature type="transmembrane region" description="Helical" evidence="8">
    <location>
        <begin position="201"/>
        <end position="226"/>
    </location>
</feature>